<evidence type="ECO:0000313" key="3">
    <source>
        <dbReference type="Proteomes" id="UP000034706"/>
    </source>
</evidence>
<gene>
    <name evidence="2" type="ORF">UT16_C0014G0011</name>
</gene>
<sequence>MTTMVAILFSIILVVSPVMAGGSSDIGLFAGAWTGEWKSDKGDKAPMRAIVTVDAATNLVMLVMFQVPAPPAPSFSSLSIGKVNESGNLIIDAASSGIEGGGSEMKFWMEGPLVLRGSYKNQYDSGSFTFRRFSPSGA</sequence>
<reference evidence="2 3" key="1">
    <citation type="journal article" date="2015" name="Nature">
        <title>rRNA introns, odd ribosomes, and small enigmatic genomes across a large radiation of phyla.</title>
        <authorList>
            <person name="Brown C.T."/>
            <person name="Hug L.A."/>
            <person name="Thomas B.C."/>
            <person name="Sharon I."/>
            <person name="Castelle C.J."/>
            <person name="Singh A."/>
            <person name="Wilkins M.J."/>
            <person name="Williams K.H."/>
            <person name="Banfield J.F."/>
        </authorList>
    </citation>
    <scope>NUCLEOTIDE SEQUENCE [LARGE SCALE GENOMIC DNA]</scope>
</reference>
<evidence type="ECO:0000256" key="1">
    <source>
        <dbReference type="SAM" id="SignalP"/>
    </source>
</evidence>
<proteinExistence type="predicted"/>
<dbReference type="EMBL" id="LBVT01000014">
    <property type="protein sequence ID" value="KKQ91455.1"/>
    <property type="molecule type" value="Genomic_DNA"/>
</dbReference>
<protein>
    <submittedName>
        <fullName evidence="2">Uncharacterized protein</fullName>
    </submittedName>
</protein>
<keyword evidence="1" id="KW-0732">Signal</keyword>
<feature type="chain" id="PRO_5002533384" evidence="1">
    <location>
        <begin position="21"/>
        <end position="138"/>
    </location>
</feature>
<feature type="signal peptide" evidence="1">
    <location>
        <begin position="1"/>
        <end position="20"/>
    </location>
</feature>
<dbReference type="AlphaFoldDB" id="A0A0G0LTZ4"/>
<dbReference type="Proteomes" id="UP000034706">
    <property type="component" value="Unassembled WGS sequence"/>
</dbReference>
<organism evidence="2 3">
    <name type="scientific">Candidatus Azambacteria bacterium GW2011_GWA2_39_10</name>
    <dbReference type="NCBI Taxonomy" id="1618611"/>
    <lineage>
        <taxon>Bacteria</taxon>
        <taxon>Candidatus Azamiibacteriota</taxon>
    </lineage>
</organism>
<evidence type="ECO:0000313" key="2">
    <source>
        <dbReference type="EMBL" id="KKQ91455.1"/>
    </source>
</evidence>
<name>A0A0G0LTZ4_9BACT</name>
<comment type="caution">
    <text evidence="2">The sequence shown here is derived from an EMBL/GenBank/DDBJ whole genome shotgun (WGS) entry which is preliminary data.</text>
</comment>
<accession>A0A0G0LTZ4</accession>